<dbReference type="EMBL" id="BGZK01001127">
    <property type="protein sequence ID" value="GBP71935.1"/>
    <property type="molecule type" value="Genomic_DNA"/>
</dbReference>
<organism evidence="1 2">
    <name type="scientific">Eumeta variegata</name>
    <name type="common">Bagworm moth</name>
    <name type="synonym">Eumeta japonica</name>
    <dbReference type="NCBI Taxonomy" id="151549"/>
    <lineage>
        <taxon>Eukaryota</taxon>
        <taxon>Metazoa</taxon>
        <taxon>Ecdysozoa</taxon>
        <taxon>Arthropoda</taxon>
        <taxon>Hexapoda</taxon>
        <taxon>Insecta</taxon>
        <taxon>Pterygota</taxon>
        <taxon>Neoptera</taxon>
        <taxon>Endopterygota</taxon>
        <taxon>Lepidoptera</taxon>
        <taxon>Glossata</taxon>
        <taxon>Ditrysia</taxon>
        <taxon>Tineoidea</taxon>
        <taxon>Psychidae</taxon>
        <taxon>Oiketicinae</taxon>
        <taxon>Eumeta</taxon>
    </lineage>
</organism>
<dbReference type="Proteomes" id="UP000299102">
    <property type="component" value="Unassembled WGS sequence"/>
</dbReference>
<dbReference type="OrthoDB" id="7635474at2759"/>
<keyword evidence="2" id="KW-1185">Reference proteome</keyword>
<reference evidence="1 2" key="1">
    <citation type="journal article" date="2019" name="Commun. Biol.">
        <title>The bagworm genome reveals a unique fibroin gene that provides high tensile strength.</title>
        <authorList>
            <person name="Kono N."/>
            <person name="Nakamura H."/>
            <person name="Ohtoshi R."/>
            <person name="Tomita M."/>
            <person name="Numata K."/>
            <person name="Arakawa K."/>
        </authorList>
    </citation>
    <scope>NUCLEOTIDE SEQUENCE [LARGE SCALE GENOMIC DNA]</scope>
</reference>
<proteinExistence type="predicted"/>
<comment type="caution">
    <text evidence="1">The sequence shown here is derived from an EMBL/GenBank/DDBJ whole genome shotgun (WGS) entry which is preliminary data.</text>
</comment>
<gene>
    <name evidence="1" type="ORF">EVAR_47880_1</name>
</gene>
<accession>A0A4C1YC71</accession>
<dbReference type="AlphaFoldDB" id="A0A4C1YC71"/>
<evidence type="ECO:0000313" key="1">
    <source>
        <dbReference type="EMBL" id="GBP71935.1"/>
    </source>
</evidence>
<sequence length="101" mass="11802">MRRSAARARAPFCEAGGHELTSGGRFYNENPDKRKAFVTQRRLCCTCIGTHRTWECNRVRPCKFCGRTSHRSFYAFMRLRPDGEGTRWALLGSFPGWRVWR</sequence>
<evidence type="ECO:0000313" key="2">
    <source>
        <dbReference type="Proteomes" id="UP000299102"/>
    </source>
</evidence>
<name>A0A4C1YC71_EUMVA</name>
<protein>
    <submittedName>
        <fullName evidence="1">Uncharacterized protein</fullName>
    </submittedName>
</protein>